<feature type="transmembrane region" description="Helical" evidence="7">
    <location>
        <begin position="152"/>
        <end position="172"/>
    </location>
</feature>
<sequence>MQAVAPSPPRPALIFGVAMRHFILRRLAVMLLTAACLTFVVFFLTNLMPNLEKLAKTEANARMSDAEVLSWLTERGYTQDIFTKYGEWLGVVPSSRVNGGDGELYTRCARPERTAEVAPHYCGVLQGEFGFSTVFKEEVSTVIAKRLGTTGYLMLAVLCVMVPLSLLIGVLAGMREGSLADRLLSTFAIITTSTPEYVSAVLLISFFASKNAGISPVLVEWGMIEGPTLFKASAATAMKGITFANFTLPVLALTFYGMGYIARMTRASMTEVMTAQYIRTARLKGASFRAIVLKHALRNAMITPFTVIMLQIPWLLTGVVIVETIFNYKGFGWALVQAAGNNDIELLMGISVVAVIVVLLTQLISDIGYVFLNPRIRVN</sequence>
<proteinExistence type="inferred from homology"/>
<evidence type="ECO:0000313" key="9">
    <source>
        <dbReference type="EMBL" id="AAV96284.1"/>
    </source>
</evidence>
<evidence type="ECO:0000256" key="7">
    <source>
        <dbReference type="RuleBase" id="RU363032"/>
    </source>
</evidence>
<dbReference type="Pfam" id="PF00528">
    <property type="entry name" value="BPD_transp_1"/>
    <property type="match status" value="1"/>
</dbReference>
<dbReference type="KEGG" id="sil:SPO3048"/>
<dbReference type="Proteomes" id="UP000001023">
    <property type="component" value="Chromosome"/>
</dbReference>
<evidence type="ECO:0000259" key="8">
    <source>
        <dbReference type="PROSITE" id="PS50928"/>
    </source>
</evidence>
<keyword evidence="4 7" id="KW-0812">Transmembrane</keyword>
<accession>Q5LP04</accession>
<keyword evidence="10" id="KW-1185">Reference proteome</keyword>
<evidence type="ECO:0000256" key="5">
    <source>
        <dbReference type="ARBA" id="ARBA00022989"/>
    </source>
</evidence>
<comment type="subcellular location">
    <subcellularLocation>
        <location evidence="1 7">Cell membrane</location>
        <topology evidence="1 7">Multi-pass membrane protein</topology>
    </subcellularLocation>
</comment>
<reference evidence="9 10" key="2">
    <citation type="journal article" date="2014" name="Stand. Genomic Sci.">
        <title>An updated genome annotation for the model marine bacterium Ruegeria pomeroyi DSS-3.</title>
        <authorList>
            <person name="Rivers A.R."/>
            <person name="Smith C.B."/>
            <person name="Moran M.A."/>
        </authorList>
    </citation>
    <scope>GENOME REANNOTATION</scope>
    <source>
        <strain evidence="10">ATCC 700808 / DSM 15171 / DSS-3</strain>
    </source>
</reference>
<dbReference type="GO" id="GO:0005886">
    <property type="term" value="C:plasma membrane"/>
    <property type="evidence" value="ECO:0007669"/>
    <property type="project" value="UniProtKB-SubCell"/>
</dbReference>
<evidence type="ECO:0000256" key="3">
    <source>
        <dbReference type="ARBA" id="ARBA00022475"/>
    </source>
</evidence>
<feature type="transmembrane region" description="Helical" evidence="7">
    <location>
        <begin position="184"/>
        <end position="208"/>
    </location>
</feature>
<feature type="domain" description="ABC transmembrane type-1" evidence="8">
    <location>
        <begin position="147"/>
        <end position="365"/>
    </location>
</feature>
<organism evidence="9 10">
    <name type="scientific">Ruegeria pomeroyi (strain ATCC 700808 / DSM 15171 / DSS-3)</name>
    <name type="common">Silicibacter pomeroyi</name>
    <dbReference type="NCBI Taxonomy" id="246200"/>
    <lineage>
        <taxon>Bacteria</taxon>
        <taxon>Pseudomonadati</taxon>
        <taxon>Pseudomonadota</taxon>
        <taxon>Alphaproteobacteria</taxon>
        <taxon>Rhodobacterales</taxon>
        <taxon>Roseobacteraceae</taxon>
        <taxon>Ruegeria</taxon>
    </lineage>
</organism>
<dbReference type="SUPFAM" id="SSF161098">
    <property type="entry name" value="MetI-like"/>
    <property type="match status" value="1"/>
</dbReference>
<keyword evidence="5 7" id="KW-1133">Transmembrane helix</keyword>
<feature type="transmembrane region" description="Helical" evidence="7">
    <location>
        <begin position="302"/>
        <end position="326"/>
    </location>
</feature>
<feature type="transmembrane region" description="Helical" evidence="7">
    <location>
        <begin position="243"/>
        <end position="262"/>
    </location>
</feature>
<feature type="transmembrane region" description="Helical" evidence="7">
    <location>
        <begin position="27"/>
        <end position="48"/>
    </location>
</feature>
<keyword evidence="6 7" id="KW-0472">Membrane</keyword>
<dbReference type="InterPro" id="IPR035906">
    <property type="entry name" value="MetI-like_sf"/>
</dbReference>
<keyword evidence="3" id="KW-1003">Cell membrane</keyword>
<dbReference type="Gene3D" id="1.10.3720.10">
    <property type="entry name" value="MetI-like"/>
    <property type="match status" value="1"/>
</dbReference>
<evidence type="ECO:0000256" key="4">
    <source>
        <dbReference type="ARBA" id="ARBA00022692"/>
    </source>
</evidence>
<dbReference type="EMBL" id="CP000031">
    <property type="protein sequence ID" value="AAV96284.1"/>
    <property type="molecule type" value="Genomic_DNA"/>
</dbReference>
<feature type="transmembrane region" description="Helical" evidence="7">
    <location>
        <begin position="346"/>
        <end position="372"/>
    </location>
</feature>
<dbReference type="PANTHER" id="PTHR30465">
    <property type="entry name" value="INNER MEMBRANE ABC TRANSPORTER"/>
    <property type="match status" value="1"/>
</dbReference>
<reference evidence="9 10" key="1">
    <citation type="journal article" date="2004" name="Nature">
        <title>Genome sequence of Silicibacter pomeroyi reveals adaptations to the marine environment.</title>
        <authorList>
            <person name="Moran M.A."/>
            <person name="Buchan A."/>
            <person name="Gonzalez J.M."/>
            <person name="Heidelberg J.F."/>
            <person name="Whitman W.B."/>
            <person name="Kiene R.P."/>
            <person name="Henriksen J.R."/>
            <person name="King G.M."/>
            <person name="Belas R."/>
            <person name="Fuqua C."/>
            <person name="Brinkac L."/>
            <person name="Lewis M."/>
            <person name="Johri S."/>
            <person name="Weaver B."/>
            <person name="Pai G."/>
            <person name="Eisen J.A."/>
            <person name="Rahe E."/>
            <person name="Sheldon W.M."/>
            <person name="Ye W."/>
            <person name="Miller T.R."/>
            <person name="Carlton J."/>
            <person name="Rasko D.A."/>
            <person name="Paulsen I.T."/>
            <person name="Ren Q."/>
            <person name="Daugherty S.C."/>
            <person name="Deboy R.T."/>
            <person name="Dodson R.J."/>
            <person name="Durkin A.S."/>
            <person name="Madupu R."/>
            <person name="Nelson W.C."/>
            <person name="Sullivan S.A."/>
            <person name="Rosovitz M.J."/>
            <person name="Haft D.H."/>
            <person name="Selengut J."/>
            <person name="Ward N."/>
        </authorList>
    </citation>
    <scope>NUCLEOTIDE SEQUENCE [LARGE SCALE GENOMIC DNA]</scope>
    <source>
        <strain evidence="10">ATCC 700808 / DSM 15171 / DSS-3</strain>
    </source>
</reference>
<dbReference type="CDD" id="cd06261">
    <property type="entry name" value="TM_PBP2"/>
    <property type="match status" value="1"/>
</dbReference>
<dbReference type="HOGENOM" id="CLU_036879_1_2_5"/>
<evidence type="ECO:0000256" key="2">
    <source>
        <dbReference type="ARBA" id="ARBA00022448"/>
    </source>
</evidence>
<keyword evidence="2 7" id="KW-0813">Transport</keyword>
<dbReference type="AlphaFoldDB" id="Q5LP04"/>
<protein>
    <submittedName>
        <fullName evidence="9">Dipeptide ABC transporter, permease protein</fullName>
    </submittedName>
</protein>
<dbReference type="eggNOG" id="COG0601">
    <property type="taxonomic scope" value="Bacteria"/>
</dbReference>
<dbReference type="PROSITE" id="PS50928">
    <property type="entry name" value="ABC_TM1"/>
    <property type="match status" value="1"/>
</dbReference>
<dbReference type="STRING" id="246200.SPO3048"/>
<dbReference type="GO" id="GO:0055085">
    <property type="term" value="P:transmembrane transport"/>
    <property type="evidence" value="ECO:0007669"/>
    <property type="project" value="InterPro"/>
</dbReference>
<evidence type="ECO:0000256" key="1">
    <source>
        <dbReference type="ARBA" id="ARBA00004651"/>
    </source>
</evidence>
<evidence type="ECO:0000313" key="10">
    <source>
        <dbReference type="Proteomes" id="UP000001023"/>
    </source>
</evidence>
<gene>
    <name evidence="9" type="ordered locus">SPO3048</name>
</gene>
<comment type="similarity">
    <text evidence="7">Belongs to the binding-protein-dependent transport system permease family.</text>
</comment>
<dbReference type="PaxDb" id="246200-SPO3048"/>
<name>Q5LP04_RUEPO</name>
<evidence type="ECO:0000256" key="6">
    <source>
        <dbReference type="ARBA" id="ARBA00023136"/>
    </source>
</evidence>
<dbReference type="InterPro" id="IPR000515">
    <property type="entry name" value="MetI-like"/>
</dbReference>
<dbReference type="PANTHER" id="PTHR30465:SF0">
    <property type="entry name" value="OLIGOPEPTIDE TRANSPORT SYSTEM PERMEASE PROTEIN APPB"/>
    <property type="match status" value="1"/>
</dbReference>